<organism evidence="3 4">
    <name type="scientific">Chelatococcus reniformis</name>
    <dbReference type="NCBI Taxonomy" id="1494448"/>
    <lineage>
        <taxon>Bacteria</taxon>
        <taxon>Pseudomonadati</taxon>
        <taxon>Pseudomonadota</taxon>
        <taxon>Alphaproteobacteria</taxon>
        <taxon>Hyphomicrobiales</taxon>
        <taxon>Chelatococcaceae</taxon>
        <taxon>Chelatococcus</taxon>
    </lineage>
</organism>
<evidence type="ECO:0000256" key="1">
    <source>
        <dbReference type="SAM" id="Phobius"/>
    </source>
</evidence>
<proteinExistence type="predicted"/>
<dbReference type="InterPro" id="IPR002656">
    <property type="entry name" value="Acyl_transf_3_dom"/>
</dbReference>
<gene>
    <name evidence="3" type="ORF">GCM10010994_09470</name>
</gene>
<keyword evidence="1" id="KW-0472">Membrane</keyword>
<feature type="domain" description="Acyltransferase 3" evidence="2">
    <location>
        <begin position="8"/>
        <end position="377"/>
    </location>
</feature>
<dbReference type="PANTHER" id="PTHR23028:SF53">
    <property type="entry name" value="ACYL_TRANSF_3 DOMAIN-CONTAINING PROTEIN"/>
    <property type="match status" value="1"/>
</dbReference>
<feature type="transmembrane region" description="Helical" evidence="1">
    <location>
        <begin position="81"/>
        <end position="105"/>
    </location>
</feature>
<keyword evidence="3" id="KW-0012">Acyltransferase</keyword>
<feature type="transmembrane region" description="Helical" evidence="1">
    <location>
        <begin position="191"/>
        <end position="210"/>
    </location>
</feature>
<feature type="transmembrane region" description="Helical" evidence="1">
    <location>
        <begin position="7"/>
        <end position="26"/>
    </location>
</feature>
<dbReference type="AlphaFoldDB" id="A0A916X8P9"/>
<reference evidence="3" key="1">
    <citation type="journal article" date="2014" name="Int. J. Syst. Evol. Microbiol.">
        <title>Complete genome sequence of Corynebacterium casei LMG S-19264T (=DSM 44701T), isolated from a smear-ripened cheese.</title>
        <authorList>
            <consortium name="US DOE Joint Genome Institute (JGI-PGF)"/>
            <person name="Walter F."/>
            <person name="Albersmeier A."/>
            <person name="Kalinowski J."/>
            <person name="Ruckert C."/>
        </authorList>
    </citation>
    <scope>NUCLEOTIDE SEQUENCE</scope>
    <source>
        <strain evidence="3">CGMCC 1.12919</strain>
    </source>
</reference>
<keyword evidence="4" id="KW-1185">Reference proteome</keyword>
<dbReference type="Proteomes" id="UP000637002">
    <property type="component" value="Unassembled WGS sequence"/>
</dbReference>
<evidence type="ECO:0000313" key="4">
    <source>
        <dbReference type="Proteomes" id="UP000637002"/>
    </source>
</evidence>
<dbReference type="PANTHER" id="PTHR23028">
    <property type="entry name" value="ACETYLTRANSFERASE"/>
    <property type="match status" value="1"/>
</dbReference>
<feature type="transmembrane region" description="Helical" evidence="1">
    <location>
        <begin position="355"/>
        <end position="383"/>
    </location>
</feature>
<dbReference type="InterPro" id="IPR050879">
    <property type="entry name" value="Acyltransferase_3"/>
</dbReference>
<dbReference type="Pfam" id="PF01757">
    <property type="entry name" value="Acyl_transf_3"/>
    <property type="match status" value="1"/>
</dbReference>
<name>A0A916X8P9_9HYPH</name>
<dbReference type="GO" id="GO:0016020">
    <property type="term" value="C:membrane"/>
    <property type="evidence" value="ECO:0007669"/>
    <property type="project" value="TreeGrafter"/>
</dbReference>
<keyword evidence="1" id="KW-1133">Transmembrane helix</keyword>
<protein>
    <submittedName>
        <fullName evidence="3">Acyltransferase</fullName>
    </submittedName>
</protein>
<evidence type="ECO:0000313" key="3">
    <source>
        <dbReference type="EMBL" id="GGC52514.1"/>
    </source>
</evidence>
<evidence type="ECO:0000259" key="2">
    <source>
        <dbReference type="Pfam" id="PF01757"/>
    </source>
</evidence>
<feature type="transmembrane region" description="Helical" evidence="1">
    <location>
        <begin position="38"/>
        <end position="60"/>
    </location>
</feature>
<feature type="transmembrane region" description="Helical" evidence="1">
    <location>
        <begin position="315"/>
        <end position="335"/>
    </location>
</feature>
<dbReference type="GO" id="GO:0000271">
    <property type="term" value="P:polysaccharide biosynthetic process"/>
    <property type="evidence" value="ECO:0007669"/>
    <property type="project" value="TreeGrafter"/>
</dbReference>
<dbReference type="EMBL" id="BMGG01000002">
    <property type="protein sequence ID" value="GGC52514.1"/>
    <property type="molecule type" value="Genomic_DNA"/>
</dbReference>
<feature type="transmembrane region" description="Helical" evidence="1">
    <location>
        <begin position="153"/>
        <end position="170"/>
    </location>
</feature>
<keyword evidence="3" id="KW-0808">Transferase</keyword>
<keyword evidence="1" id="KW-0812">Transmembrane</keyword>
<sequence>MASRERFVALDGLRGAAAVYVVLFHVNWQTHLSRSTFIANGFLAVDLFFVLSGFVIATVYGRRIADGLDFTRFMLRRFFRLYPLHLFVLACFLALETARAVWVGLGHPPNGPMPFAGERGLDLVAAHLFLVQGLGFNGTIGWNAPSWSISCEFAAYVAFGLLALAAASRGRGAAGHGAAPAAAPQPRDPGVGARGLMLALAALAALALYWPIAVGAFGTFSGSARCAAGFTLGACIAGLVRRPSWRRLADGVGTGGLAAAQLAVAATVLAILAFVSGPWAFAVVPLFGAALLLLVGDVGPLAVPLTTATAQFLGRISYSVYMVHVFVVIPFTFALKRLPGSGSFSPLPDGRLLMLANPAIGDVLMVVYLAVVLLVSTATYRYVEAPGRALGQRLTDGPGYRRRAAAGRQAGDATAVRALPADRLEPPVRKEALHVQ</sequence>
<feature type="transmembrane region" description="Helical" evidence="1">
    <location>
        <begin position="279"/>
        <end position="303"/>
    </location>
</feature>
<comment type="caution">
    <text evidence="3">The sequence shown here is derived from an EMBL/GenBank/DDBJ whole genome shotgun (WGS) entry which is preliminary data.</text>
</comment>
<accession>A0A916X8P9</accession>
<feature type="transmembrane region" description="Helical" evidence="1">
    <location>
        <begin position="252"/>
        <end position="273"/>
    </location>
</feature>
<reference evidence="3" key="2">
    <citation type="submission" date="2020-09" db="EMBL/GenBank/DDBJ databases">
        <authorList>
            <person name="Sun Q."/>
            <person name="Zhou Y."/>
        </authorList>
    </citation>
    <scope>NUCLEOTIDE SEQUENCE</scope>
    <source>
        <strain evidence="3">CGMCC 1.12919</strain>
    </source>
</reference>
<dbReference type="GO" id="GO:0016747">
    <property type="term" value="F:acyltransferase activity, transferring groups other than amino-acyl groups"/>
    <property type="evidence" value="ECO:0007669"/>
    <property type="project" value="InterPro"/>
</dbReference>